<protein>
    <submittedName>
        <fullName evidence="3">Uncharacterized protein</fullName>
    </submittedName>
</protein>
<evidence type="ECO:0000313" key="3">
    <source>
        <dbReference type="EMBL" id="KAG6789228.1"/>
    </source>
</evidence>
<dbReference type="Proteomes" id="UP000886885">
    <property type="component" value="Chromosome 1D"/>
</dbReference>
<feature type="region of interest" description="Disordered" evidence="1">
    <location>
        <begin position="214"/>
        <end position="254"/>
    </location>
</feature>
<accession>A0A8X8ARV2</accession>
<dbReference type="AlphaFoldDB" id="A0A8X8ARV2"/>
<organism evidence="3 4">
    <name type="scientific">Populus tomentosa</name>
    <name type="common">Chinese white poplar</name>
    <dbReference type="NCBI Taxonomy" id="118781"/>
    <lineage>
        <taxon>Eukaryota</taxon>
        <taxon>Viridiplantae</taxon>
        <taxon>Streptophyta</taxon>
        <taxon>Embryophyta</taxon>
        <taxon>Tracheophyta</taxon>
        <taxon>Spermatophyta</taxon>
        <taxon>Magnoliopsida</taxon>
        <taxon>eudicotyledons</taxon>
        <taxon>Gunneridae</taxon>
        <taxon>Pentapetalae</taxon>
        <taxon>rosids</taxon>
        <taxon>fabids</taxon>
        <taxon>Malpighiales</taxon>
        <taxon>Salicaceae</taxon>
        <taxon>Saliceae</taxon>
        <taxon>Populus</taxon>
    </lineage>
</organism>
<keyword evidence="2" id="KW-1133">Transmembrane helix</keyword>
<proteinExistence type="predicted"/>
<keyword evidence="2" id="KW-0472">Membrane</keyword>
<name>A0A8X8ARV2_POPTO</name>
<feature type="transmembrane region" description="Helical" evidence="2">
    <location>
        <begin position="169"/>
        <end position="191"/>
    </location>
</feature>
<dbReference type="OrthoDB" id="851647at2759"/>
<evidence type="ECO:0000256" key="1">
    <source>
        <dbReference type="SAM" id="MobiDB-lite"/>
    </source>
</evidence>
<evidence type="ECO:0000313" key="4">
    <source>
        <dbReference type="Proteomes" id="UP000886885"/>
    </source>
</evidence>
<reference evidence="3" key="1">
    <citation type="journal article" date="2020" name="bioRxiv">
        <title>Hybrid origin of Populus tomentosa Carr. identified through genome sequencing and phylogenomic analysis.</title>
        <authorList>
            <person name="An X."/>
            <person name="Gao K."/>
            <person name="Chen Z."/>
            <person name="Li J."/>
            <person name="Yang X."/>
            <person name="Yang X."/>
            <person name="Zhou J."/>
            <person name="Guo T."/>
            <person name="Zhao T."/>
            <person name="Huang S."/>
            <person name="Miao D."/>
            <person name="Khan W.U."/>
            <person name="Rao P."/>
            <person name="Ye M."/>
            <person name="Lei B."/>
            <person name="Liao W."/>
            <person name="Wang J."/>
            <person name="Ji L."/>
            <person name="Li Y."/>
            <person name="Guo B."/>
            <person name="Mustafa N.S."/>
            <person name="Li S."/>
            <person name="Yun Q."/>
            <person name="Keller S.R."/>
            <person name="Mao J."/>
            <person name="Zhang R."/>
            <person name="Strauss S.H."/>
        </authorList>
    </citation>
    <scope>NUCLEOTIDE SEQUENCE</scope>
    <source>
        <strain evidence="3">GM15</strain>
        <tissue evidence="3">Leaf</tissue>
    </source>
</reference>
<keyword evidence="2" id="KW-0812">Transmembrane</keyword>
<comment type="caution">
    <text evidence="3">The sequence shown here is derived from an EMBL/GenBank/DDBJ whole genome shotgun (WGS) entry which is preliminary data.</text>
</comment>
<gene>
    <name evidence="3" type="ORF">POTOM_005318</name>
</gene>
<dbReference type="EMBL" id="JAAWWB010000002">
    <property type="protein sequence ID" value="KAG6789228.1"/>
    <property type="molecule type" value="Genomic_DNA"/>
</dbReference>
<keyword evidence="4" id="KW-1185">Reference proteome</keyword>
<sequence length="254" mass="28381">MARKSPLVAFFFQLINSLFTLSGLAIVSYALYCLLKLKAAAPPPHVHTKHEIARALLGSDQDISKWLSNKLPAACANPEIFDTKKKTKKKKGILQLLQAFGTYPTISVRLKQGPGLLLNSVIYYMLVHHMQITIAESDAEFSFSTQVVPSDRSGGFHSTYHFFTINWKIIRWVVLGALVLEAIAIVLALYLRYLSRVSYHLDYHRTVVYPDMTRRNSEKRRNPATAAPSARGAQEMTVARSTSKTGNRKTGGIS</sequence>
<evidence type="ECO:0000256" key="2">
    <source>
        <dbReference type="SAM" id="Phobius"/>
    </source>
</evidence>
<feature type="transmembrane region" description="Helical" evidence="2">
    <location>
        <begin position="7"/>
        <end position="32"/>
    </location>
</feature>